<gene>
    <name evidence="1" type="ORF">GCM10011617_06130</name>
</gene>
<comment type="caution">
    <text evidence="1">The sequence shown here is derived from an EMBL/GenBank/DDBJ whole genome shotgun (WGS) entry which is preliminary data.</text>
</comment>
<reference evidence="1" key="2">
    <citation type="submission" date="2020-09" db="EMBL/GenBank/DDBJ databases">
        <authorList>
            <person name="Sun Q."/>
            <person name="Kim S."/>
        </authorList>
    </citation>
    <scope>NUCLEOTIDE SEQUENCE</scope>
    <source>
        <strain evidence="1">KCTC 32422</strain>
    </source>
</reference>
<sequence>MAMLARETRLHEGVTPREIGSVTVPPGRHWLHEDSFLLVTESGLRFFYRRSEGVTIERPNGPTDPAEEYLWLNGSIYAAIACINGLYPIHASAVACGGQVFAFTGPSGAGKSTLVAQLTRHELPMFCDDTLVLDLSQPGQALCLPGHKRLKLWPDAVEMTGARPAEQVMASVPKFYSEPAGGTVVDVLPLAELCFLEEGDTARIEPLHGGEKLVRLQDDHYTTDLIMAASRPDRIARFAQLANLARTIRLTRFVRPRDASRFAVDAALVERHVKAMARPVSEQAQ</sequence>
<evidence type="ECO:0008006" key="3">
    <source>
        <dbReference type="Google" id="ProtNLM"/>
    </source>
</evidence>
<dbReference type="SUPFAM" id="SSF53795">
    <property type="entry name" value="PEP carboxykinase-like"/>
    <property type="match status" value="1"/>
</dbReference>
<protein>
    <recommendedName>
        <fullName evidence="3">Hpr(Ser) kinase/phosphatase</fullName>
    </recommendedName>
</protein>
<dbReference type="AlphaFoldDB" id="A0A918R7Z3"/>
<evidence type="ECO:0000313" key="1">
    <source>
        <dbReference type="EMBL" id="GGZ89708.1"/>
    </source>
</evidence>
<keyword evidence="2" id="KW-1185">Reference proteome</keyword>
<reference evidence="1" key="1">
    <citation type="journal article" date="2014" name="Int. J. Syst. Evol. Microbiol.">
        <title>Complete genome sequence of Corynebacterium casei LMG S-19264T (=DSM 44701T), isolated from a smear-ripened cheese.</title>
        <authorList>
            <consortium name="US DOE Joint Genome Institute (JGI-PGF)"/>
            <person name="Walter F."/>
            <person name="Albersmeier A."/>
            <person name="Kalinowski J."/>
            <person name="Ruckert C."/>
        </authorList>
    </citation>
    <scope>NUCLEOTIDE SEQUENCE</scope>
    <source>
        <strain evidence="1">KCTC 32422</strain>
    </source>
</reference>
<dbReference type="InterPro" id="IPR027417">
    <property type="entry name" value="P-loop_NTPase"/>
</dbReference>
<dbReference type="Gene3D" id="3.40.50.300">
    <property type="entry name" value="P-loop containing nucleotide triphosphate hydrolases"/>
    <property type="match status" value="1"/>
</dbReference>
<dbReference type="Proteomes" id="UP000634139">
    <property type="component" value="Unassembled WGS sequence"/>
</dbReference>
<dbReference type="EMBL" id="BMZD01000001">
    <property type="protein sequence ID" value="GGZ89708.1"/>
    <property type="molecule type" value="Genomic_DNA"/>
</dbReference>
<evidence type="ECO:0000313" key="2">
    <source>
        <dbReference type="Proteomes" id="UP000634139"/>
    </source>
</evidence>
<proteinExistence type="predicted"/>
<accession>A0A918R7Z3</accession>
<name>A0A918R7Z3_9SPHN</name>
<organism evidence="1 2">
    <name type="scientific">Novosphingobium arvoryzae</name>
    <dbReference type="NCBI Taxonomy" id="1256514"/>
    <lineage>
        <taxon>Bacteria</taxon>
        <taxon>Pseudomonadati</taxon>
        <taxon>Pseudomonadota</taxon>
        <taxon>Alphaproteobacteria</taxon>
        <taxon>Sphingomonadales</taxon>
        <taxon>Sphingomonadaceae</taxon>
        <taxon>Novosphingobium</taxon>
    </lineage>
</organism>